<evidence type="ECO:0000313" key="4">
    <source>
        <dbReference type="EMBL" id="OXU21361.1"/>
    </source>
</evidence>
<evidence type="ECO:0000259" key="3">
    <source>
        <dbReference type="Pfam" id="PF13359"/>
    </source>
</evidence>
<dbReference type="OrthoDB" id="7523059at2759"/>
<proteinExistence type="predicted"/>
<dbReference type="STRING" id="543379.A0A232ESN4"/>
<dbReference type="Proteomes" id="UP000215335">
    <property type="component" value="Unassembled WGS sequence"/>
</dbReference>
<name>A0A232ESN4_9HYME</name>
<dbReference type="Pfam" id="PF13359">
    <property type="entry name" value="DDE_Tnp_4"/>
    <property type="match status" value="1"/>
</dbReference>
<reference evidence="4 5" key="1">
    <citation type="journal article" date="2017" name="Curr. Biol.">
        <title>The Evolution of Venom by Co-option of Single-Copy Genes.</title>
        <authorList>
            <person name="Martinson E.O."/>
            <person name="Mrinalini"/>
            <person name="Kelkar Y.D."/>
            <person name="Chang C.H."/>
            <person name="Werren J.H."/>
        </authorList>
    </citation>
    <scope>NUCLEOTIDE SEQUENCE [LARGE SCALE GENOMIC DNA]</scope>
    <source>
        <strain evidence="4 5">Alberta</strain>
        <tissue evidence="4">Whole body</tissue>
    </source>
</reference>
<evidence type="ECO:0000256" key="2">
    <source>
        <dbReference type="ARBA" id="ARBA00022723"/>
    </source>
</evidence>
<feature type="domain" description="DDE Tnp4" evidence="3">
    <location>
        <begin position="130"/>
        <end position="240"/>
    </location>
</feature>
<evidence type="ECO:0000313" key="5">
    <source>
        <dbReference type="Proteomes" id="UP000215335"/>
    </source>
</evidence>
<comment type="caution">
    <text evidence="4">The sequence shown here is derived from an EMBL/GenBank/DDBJ whole genome shotgun (WGS) entry which is preliminary data.</text>
</comment>
<keyword evidence="2" id="KW-0479">Metal-binding</keyword>
<dbReference type="EMBL" id="NNAY01002395">
    <property type="protein sequence ID" value="OXU21361.1"/>
    <property type="molecule type" value="Genomic_DNA"/>
</dbReference>
<protein>
    <recommendedName>
        <fullName evidence="3">DDE Tnp4 domain-containing protein</fullName>
    </recommendedName>
</protein>
<gene>
    <name evidence="4" type="ORF">TSAR_000862</name>
</gene>
<dbReference type="GO" id="GO:0046872">
    <property type="term" value="F:metal ion binding"/>
    <property type="evidence" value="ECO:0007669"/>
    <property type="project" value="UniProtKB-KW"/>
</dbReference>
<dbReference type="AlphaFoldDB" id="A0A232ESN4"/>
<accession>A0A232ESN4</accession>
<organism evidence="4 5">
    <name type="scientific">Trichomalopsis sarcophagae</name>
    <dbReference type="NCBI Taxonomy" id="543379"/>
    <lineage>
        <taxon>Eukaryota</taxon>
        <taxon>Metazoa</taxon>
        <taxon>Ecdysozoa</taxon>
        <taxon>Arthropoda</taxon>
        <taxon>Hexapoda</taxon>
        <taxon>Insecta</taxon>
        <taxon>Pterygota</taxon>
        <taxon>Neoptera</taxon>
        <taxon>Endopterygota</taxon>
        <taxon>Hymenoptera</taxon>
        <taxon>Apocrita</taxon>
        <taxon>Proctotrupomorpha</taxon>
        <taxon>Chalcidoidea</taxon>
        <taxon>Pteromalidae</taxon>
        <taxon>Pteromalinae</taxon>
        <taxon>Trichomalopsis</taxon>
    </lineage>
</organism>
<comment type="cofactor">
    <cofactor evidence="1">
        <name>a divalent metal cation</name>
        <dbReference type="ChEBI" id="CHEBI:60240"/>
    </cofactor>
</comment>
<dbReference type="InterPro" id="IPR027806">
    <property type="entry name" value="HARBI1_dom"/>
</dbReference>
<keyword evidence="5" id="KW-1185">Reference proteome</keyword>
<evidence type="ECO:0000256" key="1">
    <source>
        <dbReference type="ARBA" id="ARBA00001968"/>
    </source>
</evidence>
<sequence>MSNLVNTLRIHDEASYTNFLRMPPKLFDKLLSLVGPRISKQHAVRSPISPEIRLQLTLRYLATGDNLKSLSYLFRVSSSAITYIIEETSREIWNALKPLVFDNQFNEDKWKKISHDFNEEWNFPHCLGCVDSKLVNIEAPPHSGSFFYYYKGHHSLHLQAYADAYHKFIMVEIGSAGRQSDGGVFNHSESGQRLKNSELRIPQADPLIPEGKKFPYVVLGDEAFALSDFLLRPYPRSSNLDLRKKSSIIGCQERVESLKQHSAL</sequence>